<evidence type="ECO:0000256" key="2">
    <source>
        <dbReference type="ARBA" id="ARBA00022679"/>
    </source>
</evidence>
<dbReference type="InterPro" id="IPR002213">
    <property type="entry name" value="UDP_glucos_trans"/>
</dbReference>
<dbReference type="AlphaFoldDB" id="A0A2I6B3R5"/>
<dbReference type="CDD" id="cd03784">
    <property type="entry name" value="GT1_Gtf-like"/>
    <property type="match status" value="1"/>
</dbReference>
<organism evidence="3">
    <name type="scientific">Rhodiola rosea</name>
    <name type="common">Roseroot</name>
    <name type="synonym">Sedum rhodiola</name>
    <dbReference type="NCBI Taxonomy" id="203015"/>
    <lineage>
        <taxon>Eukaryota</taxon>
        <taxon>Viridiplantae</taxon>
        <taxon>Streptophyta</taxon>
        <taxon>Embryophyta</taxon>
        <taxon>Tracheophyta</taxon>
        <taxon>Spermatophyta</taxon>
        <taxon>Magnoliopsida</taxon>
        <taxon>eudicotyledons</taxon>
        <taxon>Gunneridae</taxon>
        <taxon>Pentapetalae</taxon>
        <taxon>Saxifragales</taxon>
        <taxon>Crassulaceae</taxon>
        <taxon>Rhodiola</taxon>
    </lineage>
</organism>
<keyword evidence="2 3" id="KW-0808">Transferase</keyword>
<sequence length="440" mass="47818">MSSDSGHIIPAPAAAHLLIIPFPAIGHLFPLMKLADQLATNGLTITIMVTPKNLRHIQPLLNLHPKHSIGTLILPFPGHPEIPDGVENLQELPSLKFTPFLLQAFSKLCGPIGEWIKSHANPPVAVMSDVFFSVAVQQLAVDVGIKRIGFTPLNAYSLHCCWGDGPDAENRANMESWGLVFNTFEGLDDDYIQFYKEKMSHARVWAAGPLLAVQGNSSSKNKDNEEHHPVIEWLNSSSDDSVVYVGFGTQIKLSPNQVSAVADALESSGCRFIWVIKTNVSSGGGDDLTTIGMPTGFKERVKQRGIVTTEWVPQQQILQHPAVGAYLTHSGWNSVMEGLIGGALLLLWPMQVDHYDHAKLLADHFGAVVRVCEGLDTVPDSAALAAVLAASTDPAEYKEIRARAVELGRKACDAIQEDGSSSRAVIKDLVRQVMALRKII</sequence>
<dbReference type="Gene3D" id="3.40.50.2000">
    <property type="entry name" value="Glycogen Phosphorylase B"/>
    <property type="match status" value="3"/>
</dbReference>
<dbReference type="PANTHER" id="PTHR48047:SF5">
    <property type="entry name" value="FLAVONOL 7-O-RHAMNOSYLTRANSFERASE"/>
    <property type="match status" value="1"/>
</dbReference>
<reference evidence="3" key="1">
    <citation type="journal article" date="2018" name="Mol. Plant">
        <title>Complete pathway elucidation and heterologous reconstitution of Rhodiola salidroside biosynthesis.</title>
        <authorList>
            <person name="Torrens-Spence M.P."/>
            <person name="Pluskal T."/>
            <person name="Li F.S."/>
            <person name="Carballo V."/>
            <person name="Weng J.K."/>
        </authorList>
    </citation>
    <scope>NUCLEOTIDE SEQUENCE</scope>
</reference>
<dbReference type="GO" id="GO:0051555">
    <property type="term" value="P:flavonol biosynthetic process"/>
    <property type="evidence" value="ECO:0007669"/>
    <property type="project" value="TreeGrafter"/>
</dbReference>
<protein>
    <submittedName>
        <fullName evidence="3">Uridine 5'-diphospho-glucosyltransferase 26</fullName>
    </submittedName>
</protein>
<proteinExistence type="evidence at transcript level"/>
<dbReference type="FunFam" id="3.40.50.2000:FF:000060">
    <property type="entry name" value="Glycosyltransferase"/>
    <property type="match status" value="1"/>
</dbReference>
<dbReference type="Pfam" id="PF00201">
    <property type="entry name" value="UDPGT"/>
    <property type="match status" value="1"/>
</dbReference>
<evidence type="ECO:0000313" key="3">
    <source>
        <dbReference type="EMBL" id="AUI41140.1"/>
    </source>
</evidence>
<comment type="similarity">
    <text evidence="1">Belongs to the UDP-glycosyltransferase family.</text>
</comment>
<accession>A0A2I6B3R5</accession>
<name>A0A2I6B3R5_RHORB</name>
<dbReference type="PANTHER" id="PTHR48047">
    <property type="entry name" value="GLYCOSYLTRANSFERASE"/>
    <property type="match status" value="1"/>
</dbReference>
<dbReference type="GO" id="GO:0035251">
    <property type="term" value="F:UDP-glucosyltransferase activity"/>
    <property type="evidence" value="ECO:0007669"/>
    <property type="project" value="TreeGrafter"/>
</dbReference>
<dbReference type="SUPFAM" id="SSF53756">
    <property type="entry name" value="UDP-Glycosyltransferase/glycogen phosphorylase"/>
    <property type="match status" value="1"/>
</dbReference>
<evidence type="ECO:0000256" key="1">
    <source>
        <dbReference type="ARBA" id="ARBA00009995"/>
    </source>
</evidence>
<dbReference type="EMBL" id="MF674551">
    <property type="protein sequence ID" value="AUI41140.1"/>
    <property type="molecule type" value="mRNA"/>
</dbReference>